<evidence type="ECO:0000313" key="2">
    <source>
        <dbReference type="Proteomes" id="UP000050360"/>
    </source>
</evidence>
<gene>
    <name evidence="1" type="ORF">MPEBLZ_00590</name>
</gene>
<sequence>MGSKLFIFIEGDDDERFFNRIIKPMFENKYEVHLWKYAQKKNEKIFQFLNSIQAMNDADYIYVADNNGSPCITDRKQRIENDFKNIDKNKILVVVREIEGWYLAGIDEGSSKKFGIKSFHNTEHINKSAFNDVKPKKFSSRIDFMSEILKLFCIDTAKKKNGSFSYFVENYI</sequence>
<evidence type="ECO:0008006" key="3">
    <source>
        <dbReference type="Google" id="ProtNLM"/>
    </source>
</evidence>
<comment type="caution">
    <text evidence="1">The sequence shown here is derived from an EMBL/GenBank/DDBJ whole genome shotgun (WGS) entry which is preliminary data.</text>
</comment>
<name>A0A0P8A971_9EURY</name>
<dbReference type="EMBL" id="LKCM01000052">
    <property type="protein sequence ID" value="KPQ44832.1"/>
    <property type="molecule type" value="Genomic_DNA"/>
</dbReference>
<accession>A0A0P8A971</accession>
<proteinExistence type="predicted"/>
<organism evidence="1 2">
    <name type="scientific">Candidatus Methanoperedens nitratireducens</name>
    <dbReference type="NCBI Taxonomy" id="1392998"/>
    <lineage>
        <taxon>Archaea</taxon>
        <taxon>Methanobacteriati</taxon>
        <taxon>Methanobacteriota</taxon>
        <taxon>Stenosarchaea group</taxon>
        <taxon>Methanomicrobia</taxon>
        <taxon>Methanosarcinales</taxon>
        <taxon>ANME-2 cluster</taxon>
        <taxon>Candidatus Methanoperedentaceae</taxon>
        <taxon>Candidatus Methanoperedens</taxon>
    </lineage>
</organism>
<dbReference type="AlphaFoldDB" id="A0A0P8A971"/>
<dbReference type="Proteomes" id="UP000050360">
    <property type="component" value="Unassembled WGS sequence"/>
</dbReference>
<reference evidence="1 2" key="1">
    <citation type="submission" date="2015-09" db="EMBL/GenBank/DDBJ databases">
        <title>A metagenomics-based metabolic model of nitrate-dependent anaerobic oxidation of methane by Methanoperedens-like archaea.</title>
        <authorList>
            <person name="Arshad A."/>
            <person name="Speth D.R."/>
            <person name="De Graaf R.M."/>
            <person name="Op Den Camp H.J."/>
            <person name="Jetten M.S."/>
            <person name="Welte C.U."/>
        </authorList>
    </citation>
    <scope>NUCLEOTIDE SEQUENCE [LARGE SCALE GENOMIC DNA]</scope>
</reference>
<evidence type="ECO:0000313" key="1">
    <source>
        <dbReference type="EMBL" id="KPQ44832.1"/>
    </source>
</evidence>
<protein>
    <recommendedName>
        <fullName evidence="3">DUF4276 domain-containing protein</fullName>
    </recommendedName>
</protein>